<protein>
    <submittedName>
        <fullName evidence="1">Uncharacterized protein</fullName>
    </submittedName>
</protein>
<dbReference type="Proteomes" id="UP000319466">
    <property type="component" value="Segment"/>
</dbReference>
<name>A0A514A011_9CAUD</name>
<keyword evidence="2" id="KW-1185">Reference proteome</keyword>
<accession>A0A514A011</accession>
<organism evidence="1 2">
    <name type="scientific">Aeromonas phage LAh_6</name>
    <dbReference type="NCBI Taxonomy" id="2591030"/>
    <lineage>
        <taxon>Viruses</taxon>
        <taxon>Duplodnaviria</taxon>
        <taxon>Heunggongvirae</taxon>
        <taxon>Uroviricota</taxon>
        <taxon>Caudoviricetes</taxon>
        <taxon>Grimontviridae</taxon>
        <taxon>Lahexavirus</taxon>
        <taxon>Lahexavirus LAh6</taxon>
    </lineage>
</organism>
<proteinExistence type="predicted"/>
<evidence type="ECO:0000313" key="2">
    <source>
        <dbReference type="Proteomes" id="UP000319466"/>
    </source>
</evidence>
<sequence length="57" mass="6650">MILSNMKMERRKFLFWFNKRVVKGHMLLTEKEAAWAGWVASMESHGIPTGLRSILKS</sequence>
<dbReference type="EMBL" id="MK838112">
    <property type="protein sequence ID" value="QDH46614.1"/>
    <property type="molecule type" value="Genomic_DNA"/>
</dbReference>
<evidence type="ECO:0000313" key="1">
    <source>
        <dbReference type="EMBL" id="QDH46614.1"/>
    </source>
</evidence>
<reference evidence="1 2" key="1">
    <citation type="submission" date="2019-04" db="EMBL/GenBank/DDBJ databases">
        <title>Novel bacteriophages capable of disrupting biofilms from clinical strains of Aeromonas hydrophila with intrinsic antibiotic resistance.</title>
        <authorList>
            <person name="Kabwe M."/>
            <person name="Brown T.L."/>
            <person name="Speirs L."/>
            <person name="Ku H."/>
            <person name="Leach M."/>
            <person name="Chan H.T."/>
            <person name="Petrovski S."/>
            <person name="Lock P."/>
            <person name="Tucci J."/>
        </authorList>
    </citation>
    <scope>NUCLEOTIDE SEQUENCE [LARGE SCALE GENOMIC DNA]</scope>
</reference>
<gene>
    <name evidence="1" type="ORF">LAh6_134</name>
</gene>